<gene>
    <name evidence="1" type="ORF">JCM19294_1746</name>
</gene>
<protein>
    <submittedName>
        <fullName evidence="1">Uncharacterized protein</fullName>
    </submittedName>
</protein>
<accession>A0A2S7T2Z6</accession>
<dbReference type="STRING" id="319236.BST91_08975"/>
<dbReference type="InterPro" id="IPR022134">
    <property type="entry name" value="DUF3667"/>
</dbReference>
<keyword evidence="2" id="KW-1185">Reference proteome</keyword>
<dbReference type="AlphaFoldDB" id="A0A090Q3B3"/>
<proteinExistence type="predicted"/>
<comment type="caution">
    <text evidence="1">The sequence shown here is derived from an EMBL/GenBank/DDBJ whole genome shotgun (WGS) entry which is preliminary data.</text>
</comment>
<dbReference type="Pfam" id="PF12412">
    <property type="entry name" value="DUF3667"/>
    <property type="match status" value="1"/>
</dbReference>
<name>A0A090Q3B3_9FLAO</name>
<dbReference type="Proteomes" id="UP000029221">
    <property type="component" value="Unassembled WGS sequence"/>
</dbReference>
<dbReference type="RefSeq" id="WP_042277411.1">
    <property type="nucleotide sequence ID" value="NZ_BBML01000002.1"/>
</dbReference>
<sequence>MERVCKNCNHIFYEKHNYCSNCGSKWIENRITMRNVAADFGDMYLGIDTKFVRTFLDMFTKPRDVINGYIKGRRMNYVDAIRYLFISLFFTGITVFVMKHTEIEFLNTSDLIDMYKRMGIPEKDAITQANAFSQSTEFTQNYMSIIVLLSIPIYALWGRITFWGKKKYNYTEQLVIQMYSYSQYAIATTPIAIAILVLAPDYYGVYTIFTLLTLFLYNVYVYQQLFKLDLAQTVMRSLLFFVVAIVSYIGLIILVVLAMIIGMIVFKFLI</sequence>
<dbReference type="OrthoDB" id="1143019at2"/>
<evidence type="ECO:0000313" key="2">
    <source>
        <dbReference type="Proteomes" id="UP000029221"/>
    </source>
</evidence>
<dbReference type="eggNOG" id="ENOG5030PYQ">
    <property type="taxonomic scope" value="Bacteria"/>
</dbReference>
<accession>A0A090Q3B3</accession>
<dbReference type="EMBL" id="BBML01000002">
    <property type="protein sequence ID" value="GAK96233.1"/>
    <property type="molecule type" value="Genomic_DNA"/>
</dbReference>
<reference evidence="1" key="1">
    <citation type="journal article" date="2014" name="Genome Announc.">
        <title>Draft Genome Sequences of Marine Flavobacterium Nonlabens Strains NR17, NR24, NR27, NR32, NR33, and Ara13.</title>
        <authorList>
            <person name="Nakanishi M."/>
            <person name="Meirelles P."/>
            <person name="Suzuki R."/>
            <person name="Takatani N."/>
            <person name="Mino S."/>
            <person name="Suda W."/>
            <person name="Oshima K."/>
            <person name="Hattori M."/>
            <person name="Ohkuma M."/>
            <person name="Hosokawa M."/>
            <person name="Miyashita K."/>
            <person name="Thompson F.L."/>
            <person name="Niwa A."/>
            <person name="Sawabe T."/>
            <person name="Sawabe T."/>
        </authorList>
    </citation>
    <scope>NUCLEOTIDE SEQUENCE [LARGE SCALE GENOMIC DNA]</scope>
    <source>
        <strain evidence="1">JCM 19294</strain>
    </source>
</reference>
<evidence type="ECO:0000313" key="1">
    <source>
        <dbReference type="EMBL" id="GAK96233.1"/>
    </source>
</evidence>
<organism evidence="1 2">
    <name type="scientific">Nonlabens tegetincola</name>
    <dbReference type="NCBI Taxonomy" id="323273"/>
    <lineage>
        <taxon>Bacteria</taxon>
        <taxon>Pseudomonadati</taxon>
        <taxon>Bacteroidota</taxon>
        <taxon>Flavobacteriia</taxon>
        <taxon>Flavobacteriales</taxon>
        <taxon>Flavobacteriaceae</taxon>
        <taxon>Nonlabens</taxon>
    </lineage>
</organism>